<dbReference type="Gene3D" id="3.40.50.300">
    <property type="entry name" value="P-loop containing nucleotide triphosphate hydrolases"/>
    <property type="match status" value="2"/>
</dbReference>
<dbReference type="GO" id="GO:0016887">
    <property type="term" value="F:ATP hydrolysis activity"/>
    <property type="evidence" value="ECO:0007669"/>
    <property type="project" value="InterPro"/>
</dbReference>
<evidence type="ECO:0000256" key="5">
    <source>
        <dbReference type="ARBA" id="ARBA00023004"/>
    </source>
</evidence>
<keyword evidence="10" id="KW-1185">Reference proteome</keyword>
<keyword evidence="6" id="KW-0406">Ion transport</keyword>
<dbReference type="InterPro" id="IPR003593">
    <property type="entry name" value="AAA+_ATPase"/>
</dbReference>
<dbReference type="SUPFAM" id="SSF52540">
    <property type="entry name" value="P-loop containing nucleoside triphosphate hydrolases"/>
    <property type="match status" value="1"/>
</dbReference>
<dbReference type="STRING" id="118967.SAMN02745191_2329"/>
<evidence type="ECO:0000256" key="1">
    <source>
        <dbReference type="ARBA" id="ARBA00004202"/>
    </source>
</evidence>
<dbReference type="EMBL" id="FUWY01000008">
    <property type="protein sequence ID" value="SJZ99024.1"/>
    <property type="molecule type" value="Genomic_DNA"/>
</dbReference>
<comment type="subcellular location">
    <subcellularLocation>
        <location evidence="1">Cell membrane</location>
        <topology evidence="1">Peripheral membrane protein</topology>
    </subcellularLocation>
</comment>
<reference evidence="10" key="1">
    <citation type="submission" date="2017-02" db="EMBL/GenBank/DDBJ databases">
        <authorList>
            <person name="Varghese N."/>
            <person name="Submissions S."/>
        </authorList>
    </citation>
    <scope>NUCLEOTIDE SEQUENCE [LARGE SCALE GENOMIC DNA]</scope>
    <source>
        <strain evidence="10">ATCC 25662</strain>
    </source>
</reference>
<evidence type="ECO:0000313" key="10">
    <source>
        <dbReference type="Proteomes" id="UP000243297"/>
    </source>
</evidence>
<feature type="domain" description="AAA+ ATPase" evidence="8">
    <location>
        <begin position="39"/>
        <end position="223"/>
    </location>
</feature>
<dbReference type="GO" id="GO:0005524">
    <property type="term" value="F:ATP binding"/>
    <property type="evidence" value="ECO:0007669"/>
    <property type="project" value="InterPro"/>
</dbReference>
<evidence type="ECO:0000256" key="4">
    <source>
        <dbReference type="ARBA" id="ARBA00022496"/>
    </source>
</evidence>
<dbReference type="PANTHER" id="PTHR42771">
    <property type="entry name" value="IRON(3+)-HYDROXAMATE IMPORT ATP-BINDING PROTEIN FHUC"/>
    <property type="match status" value="1"/>
</dbReference>
<dbReference type="SMART" id="SM00382">
    <property type="entry name" value="AAA"/>
    <property type="match status" value="1"/>
</dbReference>
<dbReference type="AlphaFoldDB" id="A0A1T4Q5S8"/>
<organism evidence="9 10">
    <name type="scientific">Anaerorhabdus furcosa</name>
    <dbReference type="NCBI Taxonomy" id="118967"/>
    <lineage>
        <taxon>Bacteria</taxon>
        <taxon>Bacillati</taxon>
        <taxon>Bacillota</taxon>
        <taxon>Erysipelotrichia</taxon>
        <taxon>Erysipelotrichales</taxon>
        <taxon>Erysipelotrichaceae</taxon>
        <taxon>Anaerorhabdus</taxon>
    </lineage>
</organism>
<dbReference type="PANTHER" id="PTHR42771:SF2">
    <property type="entry name" value="IRON(3+)-HYDROXAMATE IMPORT ATP-BINDING PROTEIN FHUC"/>
    <property type="match status" value="1"/>
</dbReference>
<evidence type="ECO:0000256" key="3">
    <source>
        <dbReference type="ARBA" id="ARBA00022475"/>
    </source>
</evidence>
<keyword evidence="3" id="KW-1003">Cell membrane</keyword>
<dbReference type="CDD" id="cd00267">
    <property type="entry name" value="ABC_ATPase"/>
    <property type="match status" value="1"/>
</dbReference>
<protein>
    <submittedName>
        <fullName evidence="9">Predicted ATPase</fullName>
    </submittedName>
</protein>
<accession>A0A1T4Q5S8</accession>
<evidence type="ECO:0000256" key="6">
    <source>
        <dbReference type="ARBA" id="ARBA00023065"/>
    </source>
</evidence>
<dbReference type="InterPro" id="IPR027417">
    <property type="entry name" value="P-loop_NTPase"/>
</dbReference>
<evidence type="ECO:0000313" key="9">
    <source>
        <dbReference type="EMBL" id="SJZ99024.1"/>
    </source>
</evidence>
<gene>
    <name evidence="9" type="ORF">SAMN02745191_2329</name>
</gene>
<keyword evidence="7" id="KW-0472">Membrane</keyword>
<dbReference type="InterPro" id="IPR003959">
    <property type="entry name" value="ATPase_AAA_core"/>
</dbReference>
<dbReference type="GO" id="GO:0005886">
    <property type="term" value="C:plasma membrane"/>
    <property type="evidence" value="ECO:0007669"/>
    <property type="project" value="UniProtKB-SubCell"/>
</dbReference>
<evidence type="ECO:0000256" key="7">
    <source>
        <dbReference type="ARBA" id="ARBA00023136"/>
    </source>
</evidence>
<proteinExistence type="predicted"/>
<dbReference type="Pfam" id="PF13304">
    <property type="entry name" value="AAA_21"/>
    <property type="match status" value="1"/>
</dbReference>
<name>A0A1T4Q5S8_9FIRM</name>
<keyword evidence="2" id="KW-0813">Transport</keyword>
<sequence>MMSKRYIESILIKQIDDESYVKDLPVVKDLLNQGRLSFDCDVIFLVGENGTGKSTLVEAIAIQAGFNAEGGSRNFLFETRNTTSTLANYLTIARNDYPKDGFFLRAESFYNVATNIDDLDEDSSGSMLVDQYGGKSLHNQSHGESFMALVQNRFFGKGLYILDEPEAALSPSRQLTLLSEIHLLVKKNSQFIIATHSPILLSYPGALIYEIKDNEIRHVEYQDCEHVILTKEFLNCPERMLKYLLEDN</sequence>
<keyword evidence="5" id="KW-0408">Iron</keyword>
<dbReference type="OrthoDB" id="9808363at2"/>
<dbReference type="Proteomes" id="UP000243297">
    <property type="component" value="Unassembled WGS sequence"/>
</dbReference>
<dbReference type="InterPro" id="IPR051535">
    <property type="entry name" value="Siderophore_ABC-ATPase"/>
</dbReference>
<evidence type="ECO:0000259" key="8">
    <source>
        <dbReference type="SMART" id="SM00382"/>
    </source>
</evidence>
<dbReference type="GO" id="GO:0006826">
    <property type="term" value="P:iron ion transport"/>
    <property type="evidence" value="ECO:0007669"/>
    <property type="project" value="UniProtKB-KW"/>
</dbReference>
<evidence type="ECO:0000256" key="2">
    <source>
        <dbReference type="ARBA" id="ARBA00022448"/>
    </source>
</evidence>
<keyword evidence="4" id="KW-0410">Iron transport</keyword>